<dbReference type="AlphaFoldDB" id="A0AAW7DI52"/>
<protein>
    <recommendedName>
        <fullName evidence="3">Response regulator</fullName>
    </recommendedName>
</protein>
<evidence type="ECO:0000313" key="2">
    <source>
        <dbReference type="Proteomes" id="UP001173578"/>
    </source>
</evidence>
<sequence length="191" mass="22546">MRKILIIEDTSKEKEYFDALINNNPNVVCTDDISSIYEIKTREFKEDLDFEYVYMHKSFSQAGVSDEIVSHIENYVNNTFSFRFITFSGGDYDTFYPKNGVYTAFINRNIFKNNLSQFLDFSKVINEWYLPALYFDDYKLRYLKSNISKVESSLNFEVITRCKNVLGYTDVDVTEDNNKLIIEKIKEYING</sequence>
<accession>A0AAW7DI52</accession>
<comment type="caution">
    <text evidence="1">The sequence shown here is derived from an EMBL/GenBank/DDBJ whole genome shotgun (WGS) entry which is preliminary data.</text>
</comment>
<organism evidence="1 2">
    <name type="scientific">Empedobacter falsenii</name>
    <dbReference type="NCBI Taxonomy" id="343874"/>
    <lineage>
        <taxon>Bacteria</taxon>
        <taxon>Pseudomonadati</taxon>
        <taxon>Bacteroidota</taxon>
        <taxon>Flavobacteriia</taxon>
        <taxon>Flavobacteriales</taxon>
        <taxon>Weeksellaceae</taxon>
        <taxon>Empedobacter</taxon>
    </lineage>
</organism>
<gene>
    <name evidence="1" type="ORF">HX095_10535</name>
</gene>
<proteinExistence type="predicted"/>
<dbReference type="RefSeq" id="WP_286486181.1">
    <property type="nucleotide sequence ID" value="NZ_JACALR010000004.1"/>
</dbReference>
<reference evidence="1" key="2">
    <citation type="journal article" date="2022" name="Sci. Total Environ.">
        <title>Prevalence, transmission, and molecular epidemiology of tet(X)-positive bacteria among humans, animals, and environmental niches in China: An epidemiological, and genomic-based study.</title>
        <authorList>
            <person name="Dong N."/>
            <person name="Zeng Y."/>
            <person name="Cai C."/>
            <person name="Sun C."/>
            <person name="Lu J."/>
            <person name="Liu C."/>
            <person name="Zhou H."/>
            <person name="Sun Q."/>
            <person name="Shu L."/>
            <person name="Wang H."/>
            <person name="Wang Y."/>
            <person name="Wang S."/>
            <person name="Wu C."/>
            <person name="Chan E.W."/>
            <person name="Chen G."/>
            <person name="Shen Z."/>
            <person name="Chen S."/>
            <person name="Zhang R."/>
        </authorList>
    </citation>
    <scope>NUCLEOTIDE SEQUENCE</scope>
    <source>
        <strain evidence="1">210</strain>
    </source>
</reference>
<name>A0AAW7DI52_9FLAO</name>
<evidence type="ECO:0000313" key="1">
    <source>
        <dbReference type="EMBL" id="MDM1551649.1"/>
    </source>
</evidence>
<evidence type="ECO:0008006" key="3">
    <source>
        <dbReference type="Google" id="ProtNLM"/>
    </source>
</evidence>
<dbReference type="EMBL" id="JACALR010000004">
    <property type="protein sequence ID" value="MDM1551649.1"/>
    <property type="molecule type" value="Genomic_DNA"/>
</dbReference>
<reference evidence="1" key="1">
    <citation type="submission" date="2020-06" db="EMBL/GenBank/DDBJ databases">
        <authorList>
            <person name="Dong N."/>
        </authorList>
    </citation>
    <scope>NUCLEOTIDE SEQUENCE</scope>
    <source>
        <strain evidence="1">210</strain>
    </source>
</reference>
<dbReference type="Proteomes" id="UP001173578">
    <property type="component" value="Unassembled WGS sequence"/>
</dbReference>